<feature type="transmembrane region" description="Helical" evidence="1">
    <location>
        <begin position="56"/>
        <end position="73"/>
    </location>
</feature>
<keyword evidence="1" id="KW-0812">Transmembrane</keyword>
<dbReference type="EMBL" id="CCSD01000043">
    <property type="protein sequence ID" value="CDZ87544.1"/>
    <property type="molecule type" value="Genomic_DNA"/>
</dbReference>
<organism evidence="2 3">
    <name type="scientific">Rhodococcus ruber</name>
    <dbReference type="NCBI Taxonomy" id="1830"/>
    <lineage>
        <taxon>Bacteria</taxon>
        <taxon>Bacillati</taxon>
        <taxon>Actinomycetota</taxon>
        <taxon>Actinomycetes</taxon>
        <taxon>Mycobacteriales</taxon>
        <taxon>Nocardiaceae</taxon>
        <taxon>Rhodococcus</taxon>
    </lineage>
</organism>
<keyword evidence="1" id="KW-1133">Transmembrane helix</keyword>
<dbReference type="AlphaFoldDB" id="A0A098BFR0"/>
<dbReference type="Proteomes" id="UP000042997">
    <property type="component" value="Unassembled WGS sequence"/>
</dbReference>
<sequence length="85" mass="9208">MCSLFAAAAWCLARPNTLSSTAVAVASFLWLALSGPLEGRVLYVFNPGHGLTESDLLSLVGFGIAAWGFWASYRRYKRGGPGRWL</sequence>
<accession>A0A098BFR0</accession>
<gene>
    <name evidence="2" type="ORF">RHRU231_330001</name>
</gene>
<evidence type="ECO:0000313" key="2">
    <source>
        <dbReference type="EMBL" id="CDZ87544.1"/>
    </source>
</evidence>
<dbReference type="OrthoDB" id="4478809at2"/>
<proteinExistence type="predicted"/>
<keyword evidence="1" id="KW-0472">Membrane</keyword>
<protein>
    <submittedName>
        <fullName evidence="2">Uncharacterized protein</fullName>
    </submittedName>
</protein>
<reference evidence="2 3" key="1">
    <citation type="journal article" date="2014" name="Genome Announc.">
        <title>Draft Genome Sequence of Propane- and Butane-Oxidizing Actinobacterium Rhodococcus ruber IEGM 231.</title>
        <authorList>
            <person name="Ivshina I.B."/>
            <person name="Kuyukina M.S."/>
            <person name="Krivoruchko A.V."/>
            <person name="Barbe V."/>
            <person name="Fischer C."/>
        </authorList>
    </citation>
    <scope>NUCLEOTIDE SEQUENCE [LARGE SCALE GENOMIC DNA]</scope>
</reference>
<evidence type="ECO:0000256" key="1">
    <source>
        <dbReference type="SAM" id="Phobius"/>
    </source>
</evidence>
<evidence type="ECO:0000313" key="3">
    <source>
        <dbReference type="Proteomes" id="UP000042997"/>
    </source>
</evidence>
<dbReference type="RefSeq" id="WP_040270574.1">
    <property type="nucleotide sequence ID" value="NZ_JACVXT010000008.1"/>
</dbReference>
<name>A0A098BFR0_9NOCA</name>